<feature type="region of interest" description="Disordered" evidence="1">
    <location>
        <begin position="1"/>
        <end position="60"/>
    </location>
</feature>
<evidence type="ECO:0000313" key="2">
    <source>
        <dbReference type="EMBL" id="JAE16021.1"/>
    </source>
</evidence>
<sequence>MGRSPAATTRKRRPRAAMGIHASWGTRERRTRRRMGQSPAATTRRRRPRAAMGIHASWGG</sequence>
<dbReference type="EMBL" id="GBRH01181875">
    <property type="protein sequence ID" value="JAE16021.1"/>
    <property type="molecule type" value="Transcribed_RNA"/>
</dbReference>
<reference evidence="2" key="2">
    <citation type="journal article" date="2015" name="Data Brief">
        <title>Shoot transcriptome of the giant reed, Arundo donax.</title>
        <authorList>
            <person name="Barrero R.A."/>
            <person name="Guerrero F.D."/>
            <person name="Moolhuijzen P."/>
            <person name="Goolsby J.A."/>
            <person name="Tidwell J."/>
            <person name="Bellgard S.E."/>
            <person name="Bellgard M.I."/>
        </authorList>
    </citation>
    <scope>NUCLEOTIDE SEQUENCE</scope>
    <source>
        <tissue evidence="2">Shoot tissue taken approximately 20 cm above the soil surface</tissue>
    </source>
</reference>
<protein>
    <submittedName>
        <fullName evidence="2">Uncharacterized protein</fullName>
    </submittedName>
</protein>
<reference evidence="2" key="1">
    <citation type="submission" date="2014-09" db="EMBL/GenBank/DDBJ databases">
        <authorList>
            <person name="Magalhaes I.L.F."/>
            <person name="Oliveira U."/>
            <person name="Santos F.R."/>
            <person name="Vidigal T.H.D.A."/>
            <person name="Brescovit A.D."/>
            <person name="Santos A.J."/>
        </authorList>
    </citation>
    <scope>NUCLEOTIDE SEQUENCE</scope>
    <source>
        <tissue evidence="2">Shoot tissue taken approximately 20 cm above the soil surface</tissue>
    </source>
</reference>
<name>A0A0A9G0F0_ARUDO</name>
<evidence type="ECO:0000256" key="1">
    <source>
        <dbReference type="SAM" id="MobiDB-lite"/>
    </source>
</evidence>
<accession>A0A0A9G0F0</accession>
<dbReference type="AlphaFoldDB" id="A0A0A9G0F0"/>
<proteinExistence type="predicted"/>
<organism evidence="2">
    <name type="scientific">Arundo donax</name>
    <name type="common">Giant reed</name>
    <name type="synonym">Donax arundinaceus</name>
    <dbReference type="NCBI Taxonomy" id="35708"/>
    <lineage>
        <taxon>Eukaryota</taxon>
        <taxon>Viridiplantae</taxon>
        <taxon>Streptophyta</taxon>
        <taxon>Embryophyta</taxon>
        <taxon>Tracheophyta</taxon>
        <taxon>Spermatophyta</taxon>
        <taxon>Magnoliopsida</taxon>
        <taxon>Liliopsida</taxon>
        <taxon>Poales</taxon>
        <taxon>Poaceae</taxon>
        <taxon>PACMAD clade</taxon>
        <taxon>Arundinoideae</taxon>
        <taxon>Arundineae</taxon>
        <taxon>Arundo</taxon>
    </lineage>
</organism>